<dbReference type="InterPro" id="IPR027417">
    <property type="entry name" value="P-loop_NTPase"/>
</dbReference>
<dbReference type="InterPro" id="IPR008144">
    <property type="entry name" value="Guanylate_kin-like_dom"/>
</dbReference>
<dbReference type="PANTHER" id="PTHR23117:SF13">
    <property type="entry name" value="GUANYLATE KINASE"/>
    <property type="match status" value="1"/>
</dbReference>
<dbReference type="Gene3D" id="3.30.63.10">
    <property type="entry name" value="Guanylate Kinase phosphate binding domain"/>
    <property type="match status" value="1"/>
</dbReference>
<dbReference type="PANTHER" id="PTHR23117">
    <property type="entry name" value="GUANYLATE KINASE-RELATED"/>
    <property type="match status" value="1"/>
</dbReference>
<dbReference type="FunFam" id="3.30.63.10:FF:000002">
    <property type="entry name" value="Guanylate kinase 1"/>
    <property type="match status" value="1"/>
</dbReference>
<protein>
    <recommendedName>
        <fullName evidence="3 9">Guanylate kinase</fullName>
        <ecNumber evidence="2 9">2.7.4.8</ecNumber>
    </recommendedName>
    <alternativeName>
        <fullName evidence="8 9">GMP kinase</fullName>
    </alternativeName>
</protein>
<keyword evidence="7 9" id="KW-0067">ATP-binding</keyword>
<comment type="subcellular location">
    <subcellularLocation>
        <location evidence="9">Cytoplasm</location>
    </subcellularLocation>
</comment>
<dbReference type="EMBL" id="RJVO01000002">
    <property type="protein sequence ID" value="ROH91701.1"/>
    <property type="molecule type" value="Genomic_DNA"/>
</dbReference>
<evidence type="ECO:0000256" key="8">
    <source>
        <dbReference type="ARBA" id="ARBA00030128"/>
    </source>
</evidence>
<gene>
    <name evidence="9" type="primary">gmk</name>
    <name evidence="11" type="ORF">ED208_04765</name>
</gene>
<evidence type="ECO:0000256" key="6">
    <source>
        <dbReference type="ARBA" id="ARBA00022777"/>
    </source>
</evidence>
<dbReference type="Pfam" id="PF00625">
    <property type="entry name" value="Guanylate_kin"/>
    <property type="match status" value="1"/>
</dbReference>
<keyword evidence="6 9" id="KW-0418">Kinase</keyword>
<reference evidence="11 12" key="1">
    <citation type="submission" date="2018-10" db="EMBL/GenBank/DDBJ databases">
        <authorList>
            <person name="Chen W.-M."/>
        </authorList>
    </citation>
    <scope>NUCLEOTIDE SEQUENCE [LARGE SCALE GENOMIC DNA]</scope>
    <source>
        <strain evidence="11 12">THS-13</strain>
    </source>
</reference>
<dbReference type="InterPro" id="IPR020590">
    <property type="entry name" value="Guanylate_kinase_CS"/>
</dbReference>
<evidence type="ECO:0000256" key="5">
    <source>
        <dbReference type="ARBA" id="ARBA00022741"/>
    </source>
</evidence>
<proteinExistence type="inferred from homology"/>
<comment type="catalytic activity">
    <reaction evidence="9">
        <text>GMP + ATP = GDP + ADP</text>
        <dbReference type="Rhea" id="RHEA:20780"/>
        <dbReference type="ChEBI" id="CHEBI:30616"/>
        <dbReference type="ChEBI" id="CHEBI:58115"/>
        <dbReference type="ChEBI" id="CHEBI:58189"/>
        <dbReference type="ChEBI" id="CHEBI:456216"/>
        <dbReference type="EC" id="2.7.4.8"/>
    </reaction>
</comment>
<comment type="caution">
    <text evidence="11">The sequence shown here is derived from an EMBL/GenBank/DDBJ whole genome shotgun (WGS) entry which is preliminary data.</text>
</comment>
<dbReference type="Gene3D" id="3.40.50.300">
    <property type="entry name" value="P-loop containing nucleotide triphosphate hydrolases"/>
    <property type="match status" value="1"/>
</dbReference>
<accession>A0A3N0VG88</accession>
<evidence type="ECO:0000256" key="1">
    <source>
        <dbReference type="ARBA" id="ARBA00005790"/>
    </source>
</evidence>
<dbReference type="GO" id="GO:0004385">
    <property type="term" value="F:GMP kinase activity"/>
    <property type="evidence" value="ECO:0007669"/>
    <property type="project" value="UniProtKB-UniRule"/>
</dbReference>
<dbReference type="HAMAP" id="MF_00328">
    <property type="entry name" value="Guanylate_kinase"/>
    <property type="match status" value="1"/>
</dbReference>
<dbReference type="SUPFAM" id="SSF52540">
    <property type="entry name" value="P-loop containing nucleoside triphosphate hydrolases"/>
    <property type="match status" value="1"/>
</dbReference>
<evidence type="ECO:0000313" key="12">
    <source>
        <dbReference type="Proteomes" id="UP000282106"/>
    </source>
</evidence>
<evidence type="ECO:0000256" key="4">
    <source>
        <dbReference type="ARBA" id="ARBA00022679"/>
    </source>
</evidence>
<dbReference type="GO" id="GO:0005829">
    <property type="term" value="C:cytosol"/>
    <property type="evidence" value="ECO:0007669"/>
    <property type="project" value="TreeGrafter"/>
</dbReference>
<dbReference type="InterPro" id="IPR008145">
    <property type="entry name" value="GK/Ca_channel_bsu"/>
</dbReference>
<dbReference type="PROSITE" id="PS50052">
    <property type="entry name" value="GUANYLATE_KINASE_2"/>
    <property type="match status" value="1"/>
</dbReference>
<evidence type="ECO:0000256" key="9">
    <source>
        <dbReference type="HAMAP-Rule" id="MF_00328"/>
    </source>
</evidence>
<dbReference type="SMART" id="SM00072">
    <property type="entry name" value="GuKc"/>
    <property type="match status" value="1"/>
</dbReference>
<evidence type="ECO:0000256" key="7">
    <source>
        <dbReference type="ARBA" id="ARBA00022840"/>
    </source>
</evidence>
<sequence length="212" mass="23248">MNASTPGNLWIVSAPSGGGKTSLTRALLPRLKGLGVEAAISVSYTTRAPRQGEEEGVHYHYVDEARFVGMIAAGDFLEHAHVFGRRYGTGRERTQALLAAGVDLILDIDWQGARQVRAAMPEARSLFILPPSRAELERRLRGRGTDSDAVIAARMAEATAEMSHYAEYEHLLVNADFETACAELTALFLAPRLAREAQQRRHSDLIADLLRP</sequence>
<dbReference type="Proteomes" id="UP000282106">
    <property type="component" value="Unassembled WGS sequence"/>
</dbReference>
<name>A0A3N0VG88_9GAMM</name>
<dbReference type="InParanoid" id="A0A3N0VG88"/>
<dbReference type="AlphaFoldDB" id="A0A3N0VG88"/>
<feature type="domain" description="Guanylate kinase-like" evidence="10">
    <location>
        <begin position="7"/>
        <end position="189"/>
    </location>
</feature>
<dbReference type="CDD" id="cd00071">
    <property type="entry name" value="GMPK"/>
    <property type="match status" value="1"/>
</dbReference>
<keyword evidence="4 9" id="KW-0808">Transferase</keyword>
<dbReference type="GO" id="GO:0005524">
    <property type="term" value="F:ATP binding"/>
    <property type="evidence" value="ECO:0007669"/>
    <property type="project" value="UniProtKB-UniRule"/>
</dbReference>
<evidence type="ECO:0000259" key="10">
    <source>
        <dbReference type="PROSITE" id="PS50052"/>
    </source>
</evidence>
<dbReference type="PROSITE" id="PS00856">
    <property type="entry name" value="GUANYLATE_KINASE_1"/>
    <property type="match status" value="1"/>
</dbReference>
<dbReference type="FunCoup" id="A0A3N0VG88">
    <property type="interactions" value="508"/>
</dbReference>
<feature type="binding site" evidence="9">
    <location>
        <begin position="14"/>
        <end position="21"/>
    </location>
    <ligand>
        <name>ATP</name>
        <dbReference type="ChEBI" id="CHEBI:30616"/>
    </ligand>
</feature>
<comment type="similarity">
    <text evidence="1 9">Belongs to the guanylate kinase family.</text>
</comment>
<organism evidence="11 12">
    <name type="scientific">Stagnimonas aquatica</name>
    <dbReference type="NCBI Taxonomy" id="2689987"/>
    <lineage>
        <taxon>Bacteria</taxon>
        <taxon>Pseudomonadati</taxon>
        <taxon>Pseudomonadota</taxon>
        <taxon>Gammaproteobacteria</taxon>
        <taxon>Nevskiales</taxon>
        <taxon>Nevskiaceae</taxon>
        <taxon>Stagnimonas</taxon>
    </lineage>
</organism>
<dbReference type="RefSeq" id="WP_123210745.1">
    <property type="nucleotide sequence ID" value="NZ_RJVO01000002.1"/>
</dbReference>
<dbReference type="EC" id="2.7.4.8" evidence="2 9"/>
<keyword evidence="12" id="KW-1185">Reference proteome</keyword>
<keyword evidence="9" id="KW-0963">Cytoplasm</keyword>
<comment type="function">
    <text evidence="9">Essential for recycling GMP and indirectly, cGMP.</text>
</comment>
<keyword evidence="5 9" id="KW-0547">Nucleotide-binding</keyword>
<evidence type="ECO:0000256" key="3">
    <source>
        <dbReference type="ARBA" id="ARBA00016296"/>
    </source>
</evidence>
<dbReference type="NCBIfam" id="TIGR03263">
    <property type="entry name" value="guanyl_kin"/>
    <property type="match status" value="1"/>
</dbReference>
<evidence type="ECO:0000256" key="2">
    <source>
        <dbReference type="ARBA" id="ARBA00012961"/>
    </source>
</evidence>
<dbReference type="InterPro" id="IPR017665">
    <property type="entry name" value="Guanylate_kinase"/>
</dbReference>
<evidence type="ECO:0000313" key="11">
    <source>
        <dbReference type="EMBL" id="ROH91701.1"/>
    </source>
</evidence>